<name>G8NUR6_GRAMM</name>
<reference evidence="2 3" key="1">
    <citation type="submission" date="2011-11" db="EMBL/GenBank/DDBJ databases">
        <title>Complete sequence of Granulicella mallensis MP5ACTX8.</title>
        <authorList>
            <consortium name="US DOE Joint Genome Institute"/>
            <person name="Lucas S."/>
            <person name="Copeland A."/>
            <person name="Lapidus A."/>
            <person name="Cheng J.-F."/>
            <person name="Goodwin L."/>
            <person name="Pitluck S."/>
            <person name="Peters L."/>
            <person name="Lu M."/>
            <person name="Detter J.C."/>
            <person name="Han C."/>
            <person name="Tapia R."/>
            <person name="Land M."/>
            <person name="Hauser L."/>
            <person name="Kyrpides N."/>
            <person name="Ivanova N."/>
            <person name="Mikhailova N."/>
            <person name="Pagani I."/>
            <person name="Rawat S."/>
            <person name="Mannisto M."/>
            <person name="Haggblom M."/>
            <person name="Woyke T."/>
        </authorList>
    </citation>
    <scope>NUCLEOTIDE SEQUENCE [LARGE SCALE GENOMIC DNA]</scope>
    <source>
        <strain evidence="3">ATCC BAA-1857 / DSM 23137 / MP5ACTX8</strain>
    </source>
</reference>
<dbReference type="Proteomes" id="UP000007113">
    <property type="component" value="Chromosome"/>
</dbReference>
<dbReference type="NCBIfam" id="TIGR03725">
    <property type="entry name" value="T6A_YeaZ"/>
    <property type="match status" value="1"/>
</dbReference>
<dbReference type="Pfam" id="PF00814">
    <property type="entry name" value="TsaD"/>
    <property type="match status" value="1"/>
</dbReference>
<dbReference type="OrthoDB" id="9784166at2"/>
<dbReference type="STRING" id="682795.AciX8_3308"/>
<evidence type="ECO:0000313" key="2">
    <source>
        <dbReference type="EMBL" id="AEU37606.1"/>
    </source>
</evidence>
<dbReference type="SUPFAM" id="SSF53067">
    <property type="entry name" value="Actin-like ATPase domain"/>
    <property type="match status" value="1"/>
</dbReference>
<sequence>MRLLLIDTCGDVGGVAVSEGETIAASETLPERGSSSALLPAVSRLLKEKGWTLAGLDGIGVVAGPGSFTGVRVGLAAAKGLCEAANLPLAAVSRLAVLVEATALEEGCVVLDAGRGEYYVRFVRQSEKAQDALCRREDLLARAEGNRVVIAEPKLVEVLASLSPELHLLSVGQALPVMLRVLQEGGSDVATTDANYVRGELDIYAKVPGALAKAGPV</sequence>
<dbReference type="InterPro" id="IPR043129">
    <property type="entry name" value="ATPase_NBD"/>
</dbReference>
<dbReference type="AlphaFoldDB" id="G8NUR6"/>
<protein>
    <submittedName>
        <fullName evidence="2">Universal protein YeaZ</fullName>
    </submittedName>
</protein>
<organism evidence="2 3">
    <name type="scientific">Granulicella mallensis (strain ATCC BAA-1857 / DSM 23137 / MP5ACTX8)</name>
    <dbReference type="NCBI Taxonomy" id="682795"/>
    <lineage>
        <taxon>Bacteria</taxon>
        <taxon>Pseudomonadati</taxon>
        <taxon>Acidobacteriota</taxon>
        <taxon>Terriglobia</taxon>
        <taxon>Terriglobales</taxon>
        <taxon>Acidobacteriaceae</taxon>
        <taxon>Granulicella</taxon>
    </lineage>
</organism>
<dbReference type="RefSeq" id="WP_014266480.1">
    <property type="nucleotide sequence ID" value="NC_016631.1"/>
</dbReference>
<dbReference type="HOGENOM" id="CLU_064886_0_1_0"/>
<gene>
    <name evidence="2" type="ordered locus">AciX8_3308</name>
</gene>
<dbReference type="InterPro" id="IPR000905">
    <property type="entry name" value="Gcp-like_dom"/>
</dbReference>
<keyword evidence="3" id="KW-1185">Reference proteome</keyword>
<dbReference type="eggNOG" id="COG1214">
    <property type="taxonomic scope" value="Bacteria"/>
</dbReference>
<proteinExistence type="predicted"/>
<dbReference type="Gene3D" id="3.30.420.40">
    <property type="match status" value="1"/>
</dbReference>
<dbReference type="EMBL" id="CP003130">
    <property type="protein sequence ID" value="AEU37606.1"/>
    <property type="molecule type" value="Genomic_DNA"/>
</dbReference>
<evidence type="ECO:0000313" key="3">
    <source>
        <dbReference type="Proteomes" id="UP000007113"/>
    </source>
</evidence>
<feature type="domain" description="Gcp-like" evidence="1">
    <location>
        <begin position="32"/>
        <end position="145"/>
    </location>
</feature>
<dbReference type="GO" id="GO:0002949">
    <property type="term" value="P:tRNA threonylcarbamoyladenosine modification"/>
    <property type="evidence" value="ECO:0007669"/>
    <property type="project" value="InterPro"/>
</dbReference>
<evidence type="ECO:0000259" key="1">
    <source>
        <dbReference type="Pfam" id="PF00814"/>
    </source>
</evidence>
<dbReference type="InterPro" id="IPR022496">
    <property type="entry name" value="T6A_TsaB"/>
</dbReference>
<dbReference type="KEGG" id="gma:AciX8_3308"/>
<accession>G8NUR6</accession>